<gene>
    <name evidence="2" type="ORF">Lepil_0401</name>
</gene>
<dbReference type="HOGENOM" id="CLU_150696_0_0_12"/>
<evidence type="ECO:0000313" key="3">
    <source>
        <dbReference type="Proteomes" id="UP000005737"/>
    </source>
</evidence>
<evidence type="ECO:0000313" key="2">
    <source>
        <dbReference type="EMBL" id="EHQ05107.1"/>
    </source>
</evidence>
<name>H2CKQ2_9LEPT</name>
<dbReference type="InterPro" id="IPR037401">
    <property type="entry name" value="SnoaL-like"/>
</dbReference>
<proteinExistence type="predicted"/>
<dbReference type="InterPro" id="IPR032710">
    <property type="entry name" value="NTF2-like_dom_sf"/>
</dbReference>
<dbReference type="Pfam" id="PF12680">
    <property type="entry name" value="SnoaL_2"/>
    <property type="match status" value="1"/>
</dbReference>
<dbReference type="AlphaFoldDB" id="H2CKQ2"/>
<dbReference type="SUPFAM" id="SSF54427">
    <property type="entry name" value="NTF2-like"/>
    <property type="match status" value="1"/>
</dbReference>
<reference evidence="2 3" key="1">
    <citation type="submission" date="2011-10" db="EMBL/GenBank/DDBJ databases">
        <title>The Improved High-Quality Draft genome of Leptonema illini DSM 21528.</title>
        <authorList>
            <consortium name="US DOE Joint Genome Institute (JGI-PGF)"/>
            <person name="Lucas S."/>
            <person name="Copeland A."/>
            <person name="Lapidus A."/>
            <person name="Glavina del Rio T."/>
            <person name="Dalin E."/>
            <person name="Tice H."/>
            <person name="Bruce D."/>
            <person name="Goodwin L."/>
            <person name="Pitluck S."/>
            <person name="Peters L."/>
            <person name="Mikhailova N."/>
            <person name="Held B."/>
            <person name="Kyrpides N."/>
            <person name="Mavromatis K."/>
            <person name="Ivanova N."/>
            <person name="Markowitz V."/>
            <person name="Cheng J.-F."/>
            <person name="Hugenholtz P."/>
            <person name="Woyke T."/>
            <person name="Wu D."/>
            <person name="Gronow S."/>
            <person name="Wellnitz S."/>
            <person name="Brambilla E.-M."/>
            <person name="Klenk H.-P."/>
            <person name="Eisen J.A."/>
        </authorList>
    </citation>
    <scope>NUCLEOTIDE SEQUENCE [LARGE SCALE GENOMIC DNA]</scope>
    <source>
        <strain evidence="2 3">DSM 21528</strain>
    </source>
</reference>
<protein>
    <recommendedName>
        <fullName evidence="1">SnoaL-like domain-containing protein</fullName>
    </recommendedName>
</protein>
<dbReference type="Proteomes" id="UP000005737">
    <property type="component" value="Unassembled WGS sequence"/>
</dbReference>
<keyword evidence="3" id="KW-1185">Reference proteome</keyword>
<dbReference type="Gene3D" id="3.10.450.50">
    <property type="match status" value="1"/>
</dbReference>
<dbReference type="STRING" id="183.GCA_002009735_00357"/>
<dbReference type="EMBL" id="JH597773">
    <property type="protein sequence ID" value="EHQ05107.1"/>
    <property type="molecule type" value="Genomic_DNA"/>
</dbReference>
<evidence type="ECO:0000259" key="1">
    <source>
        <dbReference type="Pfam" id="PF12680"/>
    </source>
</evidence>
<dbReference type="RefSeq" id="WP_002769441.1">
    <property type="nucleotide sequence ID" value="NZ_JH597773.1"/>
</dbReference>
<sequence length="124" mass="14647">MDQKQAVDFCNQWLPAWTGNRPDNLIDFYHQDVFYRDPTASKGITGRRKLLVYFKLLLKRNPDWVWTHDEVFETTNGFTLKWKARIPVGNKIVEEFGLDIVELQDGRIIRNEVFFDLSALRANN</sequence>
<accession>H2CKQ2</accession>
<feature type="domain" description="SnoaL-like" evidence="1">
    <location>
        <begin position="12"/>
        <end position="110"/>
    </location>
</feature>
<organism evidence="2 3">
    <name type="scientific">Leptonema illini DSM 21528</name>
    <dbReference type="NCBI Taxonomy" id="929563"/>
    <lineage>
        <taxon>Bacteria</taxon>
        <taxon>Pseudomonadati</taxon>
        <taxon>Spirochaetota</taxon>
        <taxon>Spirochaetia</taxon>
        <taxon>Leptospirales</taxon>
        <taxon>Leptospiraceae</taxon>
        <taxon>Leptonema</taxon>
    </lineage>
</organism>